<protein>
    <submittedName>
        <fullName evidence="2">Conserved hypothetical</fullName>
    </submittedName>
</protein>
<dbReference type="KEGG" id="gdi:GDI3915"/>
<reference evidence="3" key="1">
    <citation type="journal article" date="2009" name="BMC Genomics">
        <title>Complete genome sequence of the sugarcane nitrogen-fixing endophyte Gluconacetobacter diazotrophicus Pal5.</title>
        <authorList>
            <person name="Bertalan M."/>
            <person name="Albano R."/>
            <person name="Padua V."/>
            <person name="Rouws L."/>
            <person name="Rojas C."/>
            <person name="Hemerly A."/>
            <person name="Teixeira K."/>
            <person name="Schwab S."/>
            <person name="Araujo J."/>
            <person name="Oliveira A."/>
            <person name="Franca L."/>
            <person name="Magalhaes V."/>
            <person name="Alqueres S."/>
            <person name="Cardoso A."/>
            <person name="Almeida W."/>
            <person name="Loureiro M.M."/>
            <person name="Nogueira E."/>
            <person name="Cidade D."/>
            <person name="Oliveira D."/>
            <person name="Simao T."/>
            <person name="Macedo J."/>
            <person name="Valadao A."/>
            <person name="Dreschsel M."/>
            <person name="Freitas F."/>
            <person name="Vidal M."/>
            <person name="Guedes H."/>
            <person name="Rodrigues E."/>
            <person name="Meneses C."/>
            <person name="Brioso P."/>
            <person name="Pozzer L."/>
            <person name="Figueiredo D."/>
            <person name="Montano H."/>
            <person name="Junior J."/>
            <person name="Filho G."/>
            <person name="Flores V."/>
            <person name="Ferreira B."/>
            <person name="Branco A."/>
            <person name="Gonzalez P."/>
            <person name="Guillobel H."/>
            <person name="Lemos M."/>
            <person name="Seibel L."/>
            <person name="Macedo J."/>
            <person name="Alves-Ferreira M."/>
            <person name="Sachetto-Martins G."/>
            <person name="Coelho A."/>
            <person name="Santos E."/>
            <person name="Amaral G."/>
            <person name="Neves A."/>
            <person name="Pacheco A.B."/>
            <person name="Carvalho D."/>
            <person name="Lery L."/>
            <person name="Bisch P."/>
            <person name="Rossle S.C."/>
            <person name="Urmenyi T."/>
            <person name="Kruger W.V."/>
            <person name="Martins O."/>
            <person name="Baldani J.I."/>
            <person name="Ferreira P.C."/>
        </authorList>
    </citation>
    <scope>NUCLEOTIDE SEQUENCE [LARGE SCALE GENOMIC DNA]</scope>
    <source>
        <strain evidence="3">ATCC 49037 / DSM 5601 / CCUG 37298 / CIP 103539 / LMG 7603 / PAl5</strain>
        <plasmid evidence="3">pGDIPal5I</plasmid>
    </source>
</reference>
<feature type="region of interest" description="Disordered" evidence="1">
    <location>
        <begin position="131"/>
        <end position="161"/>
    </location>
</feature>
<dbReference type="Proteomes" id="UP000001176">
    <property type="component" value="Plasmid pGDIPal5I"/>
</dbReference>
<proteinExistence type="predicted"/>
<dbReference type="EMBL" id="AM889287">
    <property type="protein sequence ID" value="CAP57879.1"/>
    <property type="molecule type" value="Genomic_DNA"/>
</dbReference>
<keyword evidence="2" id="KW-0614">Plasmid</keyword>
<accession>A9HT94</accession>
<geneLocation type="plasmid" evidence="2 3">
    <name>pGDIPal5I</name>
</geneLocation>
<evidence type="ECO:0000313" key="2">
    <source>
        <dbReference type="EMBL" id="CAP57879.1"/>
    </source>
</evidence>
<feature type="region of interest" description="Disordered" evidence="1">
    <location>
        <begin position="1"/>
        <end position="32"/>
    </location>
</feature>
<evidence type="ECO:0000256" key="1">
    <source>
        <dbReference type="SAM" id="MobiDB-lite"/>
    </source>
</evidence>
<organism evidence="2 3">
    <name type="scientific">Gluconacetobacter diazotrophicus (strain ATCC 49037 / DSM 5601 / CCUG 37298 / CIP 103539 / LMG 7603 / PAl5)</name>
    <dbReference type="NCBI Taxonomy" id="272568"/>
    <lineage>
        <taxon>Bacteria</taxon>
        <taxon>Pseudomonadati</taxon>
        <taxon>Pseudomonadota</taxon>
        <taxon>Alphaproteobacteria</taxon>
        <taxon>Acetobacterales</taxon>
        <taxon>Acetobacteraceae</taxon>
        <taxon>Gluconacetobacter</taxon>
    </lineage>
</organism>
<dbReference type="RefSeq" id="WP_012222254.1">
    <property type="nucleotide sequence ID" value="NC_010124.1"/>
</dbReference>
<feature type="compositionally biased region" description="Basic residues" evidence="1">
    <location>
        <begin position="17"/>
        <end position="26"/>
    </location>
</feature>
<gene>
    <name evidence="2" type="ordered locus">GDI3915</name>
</gene>
<name>A9HT94_GLUDA</name>
<keyword evidence="3" id="KW-1185">Reference proteome</keyword>
<sequence length="161" mass="19075">MRFKKWDRHPFNDTSRKRAALRRKQQRERDSAPLLAAFIAEQQPDEDAVMESRAETWARQQQASRDRRARIWRDVRRQVEALPDPVRRAVLDHWNTHRWFPGDPLYLSDVLRALVEGRLYEQDGKIVSPPYRPWNRKDQIEEDVPSSPYQLSAFPLSKSGG</sequence>
<evidence type="ECO:0000313" key="3">
    <source>
        <dbReference type="Proteomes" id="UP000001176"/>
    </source>
</evidence>
<dbReference type="AlphaFoldDB" id="A9HT94"/>